<dbReference type="KEGG" id="cre:CHLRE_09g389902v5"/>
<dbReference type="InParanoid" id="A0A2K3DDL3"/>
<dbReference type="AlphaFoldDB" id="A0A2K3DDL3"/>
<dbReference type="Gramene" id="PNW78614">
    <property type="protein sequence ID" value="PNW78614"/>
    <property type="gene ID" value="CHLRE_09g389902v5"/>
</dbReference>
<organism evidence="1 2">
    <name type="scientific">Chlamydomonas reinhardtii</name>
    <name type="common">Chlamydomonas smithii</name>
    <dbReference type="NCBI Taxonomy" id="3055"/>
    <lineage>
        <taxon>Eukaryota</taxon>
        <taxon>Viridiplantae</taxon>
        <taxon>Chlorophyta</taxon>
        <taxon>core chlorophytes</taxon>
        <taxon>Chlorophyceae</taxon>
        <taxon>CS clade</taxon>
        <taxon>Chlamydomonadales</taxon>
        <taxon>Chlamydomonadaceae</taxon>
        <taxon>Chlamydomonas</taxon>
    </lineage>
</organism>
<protein>
    <submittedName>
        <fullName evidence="1">Uncharacterized protein</fullName>
    </submittedName>
</protein>
<reference evidence="1 2" key="1">
    <citation type="journal article" date="2007" name="Science">
        <title>The Chlamydomonas genome reveals the evolution of key animal and plant functions.</title>
        <authorList>
            <person name="Merchant S.S."/>
            <person name="Prochnik S.E."/>
            <person name="Vallon O."/>
            <person name="Harris E.H."/>
            <person name="Karpowicz S.J."/>
            <person name="Witman G.B."/>
            <person name="Terry A."/>
            <person name="Salamov A."/>
            <person name="Fritz-Laylin L.K."/>
            <person name="Marechal-Drouard L."/>
            <person name="Marshall W.F."/>
            <person name="Qu L.H."/>
            <person name="Nelson D.R."/>
            <person name="Sanderfoot A.A."/>
            <person name="Spalding M.H."/>
            <person name="Kapitonov V.V."/>
            <person name="Ren Q."/>
            <person name="Ferris P."/>
            <person name="Lindquist E."/>
            <person name="Shapiro H."/>
            <person name="Lucas S.M."/>
            <person name="Grimwood J."/>
            <person name="Schmutz J."/>
            <person name="Cardol P."/>
            <person name="Cerutti H."/>
            <person name="Chanfreau G."/>
            <person name="Chen C.L."/>
            <person name="Cognat V."/>
            <person name="Croft M.T."/>
            <person name="Dent R."/>
            <person name="Dutcher S."/>
            <person name="Fernandez E."/>
            <person name="Fukuzawa H."/>
            <person name="Gonzalez-Ballester D."/>
            <person name="Gonzalez-Halphen D."/>
            <person name="Hallmann A."/>
            <person name="Hanikenne M."/>
            <person name="Hippler M."/>
            <person name="Inwood W."/>
            <person name="Jabbari K."/>
            <person name="Kalanon M."/>
            <person name="Kuras R."/>
            <person name="Lefebvre P.A."/>
            <person name="Lemaire S.D."/>
            <person name="Lobanov A.V."/>
            <person name="Lohr M."/>
            <person name="Manuell A."/>
            <person name="Meier I."/>
            <person name="Mets L."/>
            <person name="Mittag M."/>
            <person name="Mittelmeier T."/>
            <person name="Moroney J.V."/>
            <person name="Moseley J."/>
            <person name="Napoli C."/>
            <person name="Nedelcu A.M."/>
            <person name="Niyogi K."/>
            <person name="Novoselov S.V."/>
            <person name="Paulsen I.T."/>
            <person name="Pazour G."/>
            <person name="Purton S."/>
            <person name="Ral J.P."/>
            <person name="Riano-Pachon D.M."/>
            <person name="Riekhof W."/>
            <person name="Rymarquis L."/>
            <person name="Schroda M."/>
            <person name="Stern D."/>
            <person name="Umen J."/>
            <person name="Willows R."/>
            <person name="Wilson N."/>
            <person name="Zimmer S.L."/>
            <person name="Allmer J."/>
            <person name="Balk J."/>
            <person name="Bisova K."/>
            <person name="Chen C.J."/>
            <person name="Elias M."/>
            <person name="Gendler K."/>
            <person name="Hauser C."/>
            <person name="Lamb M.R."/>
            <person name="Ledford H."/>
            <person name="Long J.C."/>
            <person name="Minagawa J."/>
            <person name="Page M.D."/>
            <person name="Pan J."/>
            <person name="Pootakham W."/>
            <person name="Roje S."/>
            <person name="Rose A."/>
            <person name="Stahlberg E."/>
            <person name="Terauchi A.M."/>
            <person name="Yang P."/>
            <person name="Ball S."/>
            <person name="Bowler C."/>
            <person name="Dieckmann C.L."/>
            <person name="Gladyshev V.N."/>
            <person name="Green P."/>
            <person name="Jorgensen R."/>
            <person name="Mayfield S."/>
            <person name="Mueller-Roeber B."/>
            <person name="Rajamani S."/>
            <person name="Sayre R.T."/>
            <person name="Brokstein P."/>
            <person name="Dubchak I."/>
            <person name="Goodstein D."/>
            <person name="Hornick L."/>
            <person name="Huang Y.W."/>
            <person name="Jhaveri J."/>
            <person name="Luo Y."/>
            <person name="Martinez D."/>
            <person name="Ngau W.C."/>
            <person name="Otillar B."/>
            <person name="Poliakov A."/>
            <person name="Porter A."/>
            <person name="Szajkowski L."/>
            <person name="Werner G."/>
            <person name="Zhou K."/>
            <person name="Grigoriev I.V."/>
            <person name="Rokhsar D.S."/>
            <person name="Grossman A.R."/>
        </authorList>
    </citation>
    <scope>NUCLEOTIDE SEQUENCE [LARGE SCALE GENOMIC DNA]</scope>
    <source>
        <strain evidence="2">CC-503</strain>
    </source>
</reference>
<evidence type="ECO:0000313" key="2">
    <source>
        <dbReference type="Proteomes" id="UP000006906"/>
    </source>
</evidence>
<dbReference type="Proteomes" id="UP000006906">
    <property type="component" value="Chromosome 9"/>
</dbReference>
<gene>
    <name evidence="1" type="ORF">CHLRE_09g389902v5</name>
</gene>
<sequence>MWEPKRRSVESARWCACSARCLVAGPQQHYTLFMDAVSTYIIPSGMRPSKRSANGAGRQFVSLAAELCLSLVLAA</sequence>
<name>A0A2K3DDL3_CHLRE</name>
<dbReference type="EMBL" id="CM008970">
    <property type="protein sequence ID" value="PNW78614.1"/>
    <property type="molecule type" value="Genomic_DNA"/>
</dbReference>
<dbReference type="RefSeq" id="XP_042921017.1">
    <property type="nucleotide sequence ID" value="XM_043065524.1"/>
</dbReference>
<accession>A0A2K3DDL3</accession>
<evidence type="ECO:0000313" key="1">
    <source>
        <dbReference type="EMBL" id="PNW78614.1"/>
    </source>
</evidence>
<dbReference type="GeneID" id="66054600"/>
<proteinExistence type="predicted"/>
<keyword evidence="2" id="KW-1185">Reference proteome</keyword>